<dbReference type="Gene3D" id="3.30.565.10">
    <property type="entry name" value="Histidine kinase-like ATPase, C-terminal domain"/>
    <property type="match status" value="1"/>
</dbReference>
<dbReference type="PROSITE" id="PS50109">
    <property type="entry name" value="HIS_KIN"/>
    <property type="match status" value="1"/>
</dbReference>
<evidence type="ECO:0000313" key="7">
    <source>
        <dbReference type="EMBL" id="GAA3579649.1"/>
    </source>
</evidence>
<dbReference type="RefSeq" id="WP_345568764.1">
    <property type="nucleotide sequence ID" value="NZ_BAABDQ010000018.1"/>
</dbReference>
<dbReference type="Pfam" id="PF07730">
    <property type="entry name" value="HisKA_3"/>
    <property type="match status" value="1"/>
</dbReference>
<keyword evidence="5" id="KW-0812">Transmembrane</keyword>
<feature type="domain" description="Histidine kinase" evidence="6">
    <location>
        <begin position="651"/>
        <end position="736"/>
    </location>
</feature>
<dbReference type="CDD" id="cd16917">
    <property type="entry name" value="HATPase_UhpB-NarQ-NarX-like"/>
    <property type="match status" value="1"/>
</dbReference>
<feature type="transmembrane region" description="Helical" evidence="5">
    <location>
        <begin position="293"/>
        <end position="311"/>
    </location>
</feature>
<feature type="transmembrane region" description="Helical" evidence="5">
    <location>
        <begin position="81"/>
        <end position="99"/>
    </location>
</feature>
<dbReference type="InterPro" id="IPR003594">
    <property type="entry name" value="HATPase_dom"/>
</dbReference>
<sequence>MLSEAARAGVVPVPRRPWPRRAVALTALSASFAGCAVAAMTADGALHLVADSQTWIARSLGLGIGLAVAAWMVLRRDPRHGVGLVLLVTSAGLSLAGLGQTLRELGDGAGAFMAGGPLAVLRGVAIFAQHGALAVLPLFYPGGRLPGRRWRFVLYGMAAAYVLYLAPLAWYGRDRHDAAWTSQTMASGHPWWGALGEPIIWMPRIVAVAAAVSLVLRASRSAQGLARPRLITLLICHATFWLVATVYAQLPVARDLNGRFWADLIIQGPSTIAIIMIAIVAAASVRLSPLVRMVRLLLVLEGLILGLWITYHALSVTIAEVAPAAGAAPAALSALALRPLARLLWRTTNLLFYGRRSGPDEAIRILARQLRDQHDSDEVAMTVCRTVVDRLGLPGAELSAPTRNGVQVLAAAGEPEGGAAIEFPLHHYAEHVGTLVITARPGEKVLDARDSAALGDLATQVAPVVAALRLRADLLASRERIVAAREEERRRLRRDLHDGLGPSLAGIRLRLDGARHTLGAGSPVAPLLVEASGETAWCLREIRQIIDDLRPPVLDDMGLLAALDHLATRFGAAAPTAAPTAAPLAGHAPDRSAGRSADGSAGRSAGRSADRGGDRAMDGTAAHTAGRMIVRTELPGALPALPAATEVAAYRIAAEALTNAVRHSGAGRIELGLAVAGPWLELRIADDGAGLPATPAREGVGLRSMAERAEEIGGTLALGGEPGGGTRVHARLPLHLP</sequence>
<dbReference type="Proteomes" id="UP001500630">
    <property type="component" value="Unassembled WGS sequence"/>
</dbReference>
<feature type="transmembrane region" description="Helical" evidence="5">
    <location>
        <begin position="199"/>
        <end position="218"/>
    </location>
</feature>
<evidence type="ECO:0000256" key="4">
    <source>
        <dbReference type="SAM" id="MobiDB-lite"/>
    </source>
</evidence>
<gene>
    <name evidence="7" type="ORF">GCM10022419_071410</name>
</gene>
<dbReference type="PANTHER" id="PTHR24421">
    <property type="entry name" value="NITRATE/NITRITE SENSOR PROTEIN NARX-RELATED"/>
    <property type="match status" value="1"/>
</dbReference>
<evidence type="ECO:0000256" key="1">
    <source>
        <dbReference type="ARBA" id="ARBA00022679"/>
    </source>
</evidence>
<keyword evidence="8" id="KW-1185">Reference proteome</keyword>
<dbReference type="Gene3D" id="1.20.5.1930">
    <property type="match status" value="1"/>
</dbReference>
<feature type="transmembrane region" description="Helical" evidence="5">
    <location>
        <begin position="260"/>
        <end position="281"/>
    </location>
</feature>
<feature type="transmembrane region" description="Helical" evidence="5">
    <location>
        <begin position="119"/>
        <end position="140"/>
    </location>
</feature>
<feature type="region of interest" description="Disordered" evidence="4">
    <location>
        <begin position="580"/>
        <end position="619"/>
    </location>
</feature>
<name>A0ABP6Y9Q3_9ACTN</name>
<dbReference type="Pfam" id="PF02518">
    <property type="entry name" value="HATPase_c"/>
    <property type="match status" value="1"/>
</dbReference>
<dbReference type="InterPro" id="IPR036890">
    <property type="entry name" value="HATPase_C_sf"/>
</dbReference>
<evidence type="ECO:0000256" key="5">
    <source>
        <dbReference type="SAM" id="Phobius"/>
    </source>
</evidence>
<dbReference type="InterPro" id="IPR005467">
    <property type="entry name" value="His_kinase_dom"/>
</dbReference>
<feature type="compositionally biased region" description="Basic and acidic residues" evidence="4">
    <location>
        <begin position="608"/>
        <end position="617"/>
    </location>
</feature>
<keyword evidence="1" id="KW-0808">Transferase</keyword>
<evidence type="ECO:0000259" key="6">
    <source>
        <dbReference type="PROSITE" id="PS50109"/>
    </source>
</evidence>
<keyword evidence="2" id="KW-0418">Kinase</keyword>
<protein>
    <recommendedName>
        <fullName evidence="6">Histidine kinase domain-containing protein</fullName>
    </recommendedName>
</protein>
<dbReference type="SMART" id="SM00387">
    <property type="entry name" value="HATPase_c"/>
    <property type="match status" value="1"/>
</dbReference>
<dbReference type="SUPFAM" id="SSF55874">
    <property type="entry name" value="ATPase domain of HSP90 chaperone/DNA topoisomerase II/histidine kinase"/>
    <property type="match status" value="1"/>
</dbReference>
<evidence type="ECO:0000256" key="3">
    <source>
        <dbReference type="ARBA" id="ARBA00023012"/>
    </source>
</evidence>
<organism evidence="7 8">
    <name type="scientific">Nonomuraea rosea</name>
    <dbReference type="NCBI Taxonomy" id="638574"/>
    <lineage>
        <taxon>Bacteria</taxon>
        <taxon>Bacillati</taxon>
        <taxon>Actinomycetota</taxon>
        <taxon>Actinomycetes</taxon>
        <taxon>Streptosporangiales</taxon>
        <taxon>Streptosporangiaceae</taxon>
        <taxon>Nonomuraea</taxon>
    </lineage>
</organism>
<keyword evidence="5" id="KW-1133">Transmembrane helix</keyword>
<keyword evidence="3" id="KW-0902">Two-component regulatory system</keyword>
<feature type="compositionally biased region" description="Low complexity" evidence="4">
    <location>
        <begin position="594"/>
        <end position="607"/>
    </location>
</feature>
<dbReference type="PROSITE" id="PS51257">
    <property type="entry name" value="PROKAR_LIPOPROTEIN"/>
    <property type="match status" value="1"/>
</dbReference>
<reference evidence="8" key="1">
    <citation type="journal article" date="2019" name="Int. J. Syst. Evol. Microbiol.">
        <title>The Global Catalogue of Microorganisms (GCM) 10K type strain sequencing project: providing services to taxonomists for standard genome sequencing and annotation.</title>
        <authorList>
            <consortium name="The Broad Institute Genomics Platform"/>
            <consortium name="The Broad Institute Genome Sequencing Center for Infectious Disease"/>
            <person name="Wu L."/>
            <person name="Ma J."/>
        </authorList>
    </citation>
    <scope>NUCLEOTIDE SEQUENCE [LARGE SCALE GENOMIC DNA]</scope>
    <source>
        <strain evidence="8">JCM 17326</strain>
    </source>
</reference>
<dbReference type="InterPro" id="IPR011712">
    <property type="entry name" value="Sig_transdc_His_kin_sub3_dim/P"/>
</dbReference>
<keyword evidence="5" id="KW-0472">Membrane</keyword>
<evidence type="ECO:0000256" key="2">
    <source>
        <dbReference type="ARBA" id="ARBA00022777"/>
    </source>
</evidence>
<feature type="transmembrane region" description="Helical" evidence="5">
    <location>
        <begin position="54"/>
        <end position="74"/>
    </location>
</feature>
<comment type="caution">
    <text evidence="7">The sequence shown here is derived from an EMBL/GenBank/DDBJ whole genome shotgun (WGS) entry which is preliminary data.</text>
</comment>
<evidence type="ECO:0000313" key="8">
    <source>
        <dbReference type="Proteomes" id="UP001500630"/>
    </source>
</evidence>
<dbReference type="EMBL" id="BAABDQ010000018">
    <property type="protein sequence ID" value="GAA3579649.1"/>
    <property type="molecule type" value="Genomic_DNA"/>
</dbReference>
<feature type="transmembrane region" description="Helical" evidence="5">
    <location>
        <begin position="152"/>
        <end position="172"/>
    </location>
</feature>
<feature type="transmembrane region" description="Helical" evidence="5">
    <location>
        <begin position="230"/>
        <end position="248"/>
    </location>
</feature>
<dbReference type="InterPro" id="IPR050482">
    <property type="entry name" value="Sensor_HK_TwoCompSys"/>
</dbReference>
<proteinExistence type="predicted"/>
<accession>A0ABP6Y9Q3</accession>